<dbReference type="PROSITE" id="PS50234">
    <property type="entry name" value="VWFA"/>
    <property type="match status" value="1"/>
</dbReference>
<accession>A0A545TKI4</accession>
<dbReference type="OrthoDB" id="9792179at2"/>
<organism evidence="3 4">
    <name type="scientific">Denitrobaculum tricleocarpae</name>
    <dbReference type="NCBI Taxonomy" id="2591009"/>
    <lineage>
        <taxon>Bacteria</taxon>
        <taxon>Pseudomonadati</taxon>
        <taxon>Pseudomonadota</taxon>
        <taxon>Alphaproteobacteria</taxon>
        <taxon>Rhodospirillales</taxon>
        <taxon>Rhodospirillaceae</taxon>
        <taxon>Denitrobaculum</taxon>
    </lineage>
</organism>
<dbReference type="AlphaFoldDB" id="A0A545TKI4"/>
<keyword evidence="4" id="KW-1185">Reference proteome</keyword>
<dbReference type="EMBL" id="VHSH01000007">
    <property type="protein sequence ID" value="TQV77734.1"/>
    <property type="molecule type" value="Genomic_DNA"/>
</dbReference>
<comment type="caution">
    <text evidence="3">The sequence shown here is derived from an EMBL/GenBank/DDBJ whole genome shotgun (WGS) entry which is preliminary data.</text>
</comment>
<proteinExistence type="predicted"/>
<evidence type="ECO:0000313" key="3">
    <source>
        <dbReference type="EMBL" id="TQV77734.1"/>
    </source>
</evidence>
<feature type="region of interest" description="Disordered" evidence="1">
    <location>
        <begin position="289"/>
        <end position="316"/>
    </location>
</feature>
<dbReference type="InterPro" id="IPR010607">
    <property type="entry name" value="DUF1194"/>
</dbReference>
<evidence type="ECO:0000313" key="4">
    <source>
        <dbReference type="Proteomes" id="UP000315252"/>
    </source>
</evidence>
<sequence length="316" mass="33804">MMGKTSRTDCRKTARATVKSSILLRVDLTCPGNFCMRMVLLRGLFFLSFLACWQSGPSLISKAAAENVVLELVLAIDVSSSVNESEYALQMSGFAEAFRHPAVVAVIESLGSKGMVVTLIQWSGADTYVQAIDWTRINDSASAEAFAAQVETAPRLIEGGATAIGDAMLFARALIELNGYNGTRRTVDVSGDGIANQGKQPAVARAILNAENITVNGLAILNEEPRLGAYYKAGVVGGPNAFLVTATDFEDFARAIRIKLITEIDGPLISRNPGHDLIPEGIEFVGNEHTSADAGTAPNSETSKLGEKKLYARRDF</sequence>
<feature type="domain" description="VWFA" evidence="2">
    <location>
        <begin position="71"/>
        <end position="264"/>
    </location>
</feature>
<dbReference type="InterPro" id="IPR002035">
    <property type="entry name" value="VWF_A"/>
</dbReference>
<protein>
    <submittedName>
        <fullName evidence="3">DUF1194 domain-containing protein</fullName>
    </submittedName>
</protein>
<dbReference type="Proteomes" id="UP000315252">
    <property type="component" value="Unassembled WGS sequence"/>
</dbReference>
<feature type="compositionally biased region" description="Basic and acidic residues" evidence="1">
    <location>
        <begin position="304"/>
        <end position="316"/>
    </location>
</feature>
<dbReference type="InterPro" id="IPR036465">
    <property type="entry name" value="vWFA_dom_sf"/>
</dbReference>
<name>A0A545TKI4_9PROT</name>
<reference evidence="3 4" key="1">
    <citation type="submission" date="2019-06" db="EMBL/GenBank/DDBJ databases">
        <title>Whole genome sequence for Rhodospirillaceae sp. R148.</title>
        <authorList>
            <person name="Wang G."/>
        </authorList>
    </citation>
    <scope>NUCLEOTIDE SEQUENCE [LARGE SCALE GENOMIC DNA]</scope>
    <source>
        <strain evidence="3 4">R148</strain>
    </source>
</reference>
<evidence type="ECO:0000256" key="1">
    <source>
        <dbReference type="SAM" id="MobiDB-lite"/>
    </source>
</evidence>
<dbReference type="CDD" id="cd00198">
    <property type="entry name" value="vWFA"/>
    <property type="match status" value="1"/>
</dbReference>
<evidence type="ECO:0000259" key="2">
    <source>
        <dbReference type="PROSITE" id="PS50234"/>
    </source>
</evidence>
<gene>
    <name evidence="3" type="ORF">FKG95_19410</name>
</gene>
<dbReference type="SUPFAM" id="SSF53300">
    <property type="entry name" value="vWA-like"/>
    <property type="match status" value="1"/>
</dbReference>
<dbReference type="Gene3D" id="3.40.50.410">
    <property type="entry name" value="von Willebrand factor, type A domain"/>
    <property type="match status" value="1"/>
</dbReference>
<dbReference type="Pfam" id="PF06707">
    <property type="entry name" value="DUF1194"/>
    <property type="match status" value="1"/>
</dbReference>